<feature type="transmembrane region" description="Helical" evidence="1">
    <location>
        <begin position="21"/>
        <end position="40"/>
    </location>
</feature>
<dbReference type="AlphaFoldDB" id="F4CCH1"/>
<keyword evidence="1" id="KW-0812">Transmembrane</keyword>
<keyword evidence="3" id="KW-0808">Transferase</keyword>
<feature type="transmembrane region" description="Helical" evidence="1">
    <location>
        <begin position="296"/>
        <end position="315"/>
    </location>
</feature>
<accession>F4CCH1</accession>
<feature type="transmembrane region" description="Helical" evidence="1">
    <location>
        <begin position="52"/>
        <end position="71"/>
    </location>
</feature>
<dbReference type="Pfam" id="PF01757">
    <property type="entry name" value="Acyl_transf_3"/>
    <property type="match status" value="1"/>
</dbReference>
<dbReference type="EMBL" id="CP002584">
    <property type="protein sequence ID" value="ADZ81590.1"/>
    <property type="molecule type" value="Genomic_DNA"/>
</dbReference>
<keyword evidence="1" id="KW-0472">Membrane</keyword>
<dbReference type="OrthoDB" id="9796461at2"/>
<feature type="transmembrane region" description="Helical" evidence="1">
    <location>
        <begin position="266"/>
        <end position="284"/>
    </location>
</feature>
<keyword evidence="1" id="KW-1133">Transmembrane helix</keyword>
<dbReference type="PATRIC" id="fig|743722.3.peg.5409"/>
<gene>
    <name evidence="3" type="ordered locus">Sph21_5101</name>
</gene>
<dbReference type="PANTHER" id="PTHR23028">
    <property type="entry name" value="ACETYLTRANSFERASE"/>
    <property type="match status" value="1"/>
</dbReference>
<feature type="transmembrane region" description="Helical" evidence="1">
    <location>
        <begin position="177"/>
        <end position="196"/>
    </location>
</feature>
<feature type="transmembrane region" description="Helical" evidence="1">
    <location>
        <begin position="120"/>
        <end position="139"/>
    </location>
</feature>
<protein>
    <submittedName>
        <fullName evidence="3">Acyltransferase 3</fullName>
    </submittedName>
</protein>
<feature type="transmembrane region" description="Helical" evidence="1">
    <location>
        <begin position="208"/>
        <end position="226"/>
    </location>
</feature>
<dbReference type="InterPro" id="IPR050879">
    <property type="entry name" value="Acyltransferase_3"/>
</dbReference>
<evidence type="ECO:0000313" key="3">
    <source>
        <dbReference type="EMBL" id="ADZ81590.1"/>
    </source>
</evidence>
<evidence type="ECO:0000259" key="2">
    <source>
        <dbReference type="Pfam" id="PF01757"/>
    </source>
</evidence>
<sequence length="365" mass="42468">MYKTKPNFSLLKTKQHFEILDGLRGIAAIAVLIFHFMEIATPDYHDNFIAHSYLAVDFFFCLSGFVIAYAYDNKMDSIGFISFLKLRLIRLHPLVIIGSIIGLLGFLYDPFSDLYKEFSLIQIALMFASSSLLIPYPAVPERYFNLFHLNPPTWSLFWEYIANISYALFLYKFRNKILWCLTGIAALALCYEAYRSNYLGVGWGADNIRGGGIRISYSFLVGMLVYRSNWVIKNRLGFILLGSLLAITFFIPFSEKINWVLDPFIVIFYFPFLIVLGVGVNVPSSSNNICKFLGDISYPLYMIHYPFIWIFMSYVEQFHPTWSQLRIIVLLAVITIIIFAYFVFRVLDLPIRTYLKNKFKRDWDK</sequence>
<dbReference type="eggNOG" id="COG1835">
    <property type="taxonomic scope" value="Bacteria"/>
</dbReference>
<name>F4CCH1_SPHS2</name>
<dbReference type="GO" id="GO:0016747">
    <property type="term" value="F:acyltransferase activity, transferring groups other than amino-acyl groups"/>
    <property type="evidence" value="ECO:0007669"/>
    <property type="project" value="InterPro"/>
</dbReference>
<feature type="domain" description="Acyltransferase 3" evidence="2">
    <location>
        <begin position="20"/>
        <end position="339"/>
    </location>
</feature>
<feature type="transmembrane region" description="Helical" evidence="1">
    <location>
        <begin position="238"/>
        <end position="254"/>
    </location>
</feature>
<evidence type="ECO:0000256" key="1">
    <source>
        <dbReference type="SAM" id="Phobius"/>
    </source>
</evidence>
<dbReference type="PANTHER" id="PTHR23028:SF134">
    <property type="entry name" value="PUTATIVE (AFU_ORTHOLOGUE AFUA_4G08520)-RELATED"/>
    <property type="match status" value="1"/>
</dbReference>
<feature type="transmembrane region" description="Helical" evidence="1">
    <location>
        <begin position="327"/>
        <end position="347"/>
    </location>
</feature>
<dbReference type="HOGENOM" id="CLU_005679_2_1_10"/>
<reference evidence="3" key="1">
    <citation type="submission" date="2011-03" db="EMBL/GenBank/DDBJ databases">
        <title>Complete sequence of Sphingobacterium sp. 21.</title>
        <authorList>
            <consortium name="US DOE Joint Genome Institute"/>
            <person name="Lucas S."/>
            <person name="Copeland A."/>
            <person name="Lapidus A."/>
            <person name="Cheng J.-F."/>
            <person name="Goodwin L."/>
            <person name="Pitluck S."/>
            <person name="Davenport K."/>
            <person name="Detter J.C."/>
            <person name="Han C."/>
            <person name="Tapia R."/>
            <person name="Land M."/>
            <person name="Hauser L."/>
            <person name="Kyrpides N."/>
            <person name="Ivanova N."/>
            <person name="Ovchinnikova G."/>
            <person name="Pagani I."/>
            <person name="Siebers A.K."/>
            <person name="Allgaier M."/>
            <person name="Thelen M.P."/>
            <person name="Hugenholtz P."/>
            <person name="Woyke T."/>
        </authorList>
    </citation>
    <scope>NUCLEOTIDE SEQUENCE</scope>
    <source>
        <strain evidence="3">21</strain>
    </source>
</reference>
<keyword evidence="3" id="KW-0012">Acyltransferase</keyword>
<feature type="transmembrane region" description="Helical" evidence="1">
    <location>
        <begin position="91"/>
        <end position="108"/>
    </location>
</feature>
<dbReference type="InterPro" id="IPR002656">
    <property type="entry name" value="Acyl_transf_3_dom"/>
</dbReference>
<dbReference type="KEGG" id="shg:Sph21_5101"/>
<proteinExistence type="predicted"/>
<organism evidence="3">
    <name type="scientific">Sphingobacterium sp. (strain 21)</name>
    <dbReference type="NCBI Taxonomy" id="743722"/>
    <lineage>
        <taxon>Bacteria</taxon>
        <taxon>Pseudomonadati</taxon>
        <taxon>Bacteroidota</taxon>
        <taxon>Sphingobacteriia</taxon>
        <taxon>Sphingobacteriales</taxon>
        <taxon>Sphingobacteriaceae</taxon>
        <taxon>Sphingobacterium</taxon>
    </lineage>
</organism>